<sequence>MFDRKGRNKARLGAFVARLASEAEHKNAVGAEEPTMEFHRGDTLESERDATRSVPWPLRLSAALSWRLIVVAIATAGIAWAASKIWTLIISVAIALLLAVLLEPLVRWLTVKAKLPRTLAAALGLLFLVALVAGALSQAGTEIAMQLPDLMRKASGGLDTFRDWLAQLPWKIDMTVFDNVVTSAMTQITNYVQQNVQQIFSQAYSVTSSVVSLVSGFLIMLFCLFFFLKEGRTIWLWIVRLFPAPARTPLHESAIRGWVTLGSYVRTQIQVAAIDAVGIGLGAFFLGLPMVLPIIVVVFFASFVPIAGAMVSGAIAVLVALVDQGITAGVIMLVVILVVQQIESNLLQPLLMSHAVSLHPIAVLLVVAGAGSLGGIPGAVFGVPIAAFLNATFLYLHGYDSMPELATKQDRPGGPPGMLDEMVAASYASKTHVNEAPAQSSSQDAASQIVADGSVASTSRREAPGSAENPDMDDTESAQSMESPGEAR</sequence>
<evidence type="ECO:0008006" key="12">
    <source>
        <dbReference type="Google" id="ProtNLM"/>
    </source>
</evidence>
<feature type="transmembrane region" description="Helical" evidence="9">
    <location>
        <begin position="210"/>
        <end position="228"/>
    </location>
</feature>
<evidence type="ECO:0000256" key="9">
    <source>
        <dbReference type="SAM" id="Phobius"/>
    </source>
</evidence>
<organism evidence="10 11">
    <name type="scientific">Schaalia turicensis ACS-279-V-Col4</name>
    <dbReference type="NCBI Taxonomy" id="883077"/>
    <lineage>
        <taxon>Bacteria</taxon>
        <taxon>Bacillati</taxon>
        <taxon>Actinomycetota</taxon>
        <taxon>Actinomycetes</taxon>
        <taxon>Actinomycetales</taxon>
        <taxon>Actinomycetaceae</taxon>
        <taxon>Schaalia</taxon>
    </lineage>
</organism>
<feature type="transmembrane region" description="Helical" evidence="9">
    <location>
        <begin position="276"/>
        <end position="300"/>
    </location>
</feature>
<feature type="region of interest" description="Disordered" evidence="8">
    <location>
        <begin position="430"/>
        <end position="488"/>
    </location>
</feature>
<feature type="transmembrane region" description="Helical" evidence="9">
    <location>
        <begin position="85"/>
        <end position="106"/>
    </location>
</feature>
<protein>
    <recommendedName>
        <fullName evidence="12">AI-2E family transporter</fullName>
    </recommendedName>
</protein>
<dbReference type="Pfam" id="PF01594">
    <property type="entry name" value="AI-2E_transport"/>
    <property type="match status" value="1"/>
</dbReference>
<keyword evidence="6 9" id="KW-1133">Transmembrane helix</keyword>
<name>K0Z0S8_9ACTO</name>
<evidence type="ECO:0000256" key="1">
    <source>
        <dbReference type="ARBA" id="ARBA00004651"/>
    </source>
</evidence>
<evidence type="ECO:0000256" key="6">
    <source>
        <dbReference type="ARBA" id="ARBA00022989"/>
    </source>
</evidence>
<feature type="transmembrane region" description="Helical" evidence="9">
    <location>
        <begin position="58"/>
        <end position="79"/>
    </location>
</feature>
<reference evidence="10 11" key="1">
    <citation type="submission" date="2012-07" db="EMBL/GenBank/DDBJ databases">
        <title>The Genome Sequence of Actinomyces turicensis ACS-279-V-COL4.</title>
        <authorList>
            <consortium name="The Broad Institute Genome Sequencing Platform"/>
            <person name="Earl A."/>
            <person name="Ward D."/>
            <person name="Feldgarden M."/>
            <person name="Gevers D."/>
            <person name="Saerens B."/>
            <person name="Vaneechoutte M."/>
            <person name="Walker B."/>
            <person name="Young S.K."/>
            <person name="Zeng Q."/>
            <person name="Gargeya S."/>
            <person name="Fitzgerald M."/>
            <person name="Haas B."/>
            <person name="Abouelleil A."/>
            <person name="Alvarado L."/>
            <person name="Arachchi H.M."/>
            <person name="Berlin A."/>
            <person name="Chapman S.B."/>
            <person name="Goldberg J."/>
            <person name="Griggs A."/>
            <person name="Gujja S."/>
            <person name="Hansen M."/>
            <person name="Howarth C."/>
            <person name="Imamovic A."/>
            <person name="Larimer J."/>
            <person name="McCowen C."/>
            <person name="Montmayeur A."/>
            <person name="Murphy C."/>
            <person name="Neiman D."/>
            <person name="Pearson M."/>
            <person name="Priest M."/>
            <person name="Roberts A."/>
            <person name="Saif S."/>
            <person name="Shea T."/>
            <person name="Sisk P."/>
            <person name="Sykes S."/>
            <person name="Wortman J."/>
            <person name="Nusbaum C."/>
            <person name="Birren B."/>
        </authorList>
    </citation>
    <scope>NUCLEOTIDE SEQUENCE [LARGE SCALE GENOMIC DNA]</scope>
    <source>
        <strain evidence="10 11">ACS-279-V-Col4</strain>
    </source>
</reference>
<evidence type="ECO:0000256" key="8">
    <source>
        <dbReference type="SAM" id="MobiDB-lite"/>
    </source>
</evidence>
<dbReference type="GO" id="GO:0055085">
    <property type="term" value="P:transmembrane transport"/>
    <property type="evidence" value="ECO:0007669"/>
    <property type="project" value="TreeGrafter"/>
</dbReference>
<feature type="transmembrane region" description="Helical" evidence="9">
    <location>
        <begin position="306"/>
        <end position="339"/>
    </location>
</feature>
<comment type="caution">
    <text evidence="10">The sequence shown here is derived from an EMBL/GenBank/DDBJ whole genome shotgun (WGS) entry which is preliminary data.</text>
</comment>
<evidence type="ECO:0000256" key="5">
    <source>
        <dbReference type="ARBA" id="ARBA00022692"/>
    </source>
</evidence>
<comment type="similarity">
    <text evidence="2">Belongs to the autoinducer-2 exporter (AI-2E) (TC 2.A.86) family.</text>
</comment>
<feature type="transmembrane region" description="Helical" evidence="9">
    <location>
        <begin position="376"/>
        <end position="396"/>
    </location>
</feature>
<accession>K0Z0S8</accession>
<keyword evidence="3" id="KW-0813">Transport</keyword>
<feature type="transmembrane region" description="Helical" evidence="9">
    <location>
        <begin position="118"/>
        <end position="139"/>
    </location>
</feature>
<evidence type="ECO:0000256" key="4">
    <source>
        <dbReference type="ARBA" id="ARBA00022475"/>
    </source>
</evidence>
<dbReference type="InterPro" id="IPR002549">
    <property type="entry name" value="AI-2E-like"/>
</dbReference>
<proteinExistence type="inferred from homology"/>
<dbReference type="eggNOG" id="COG0628">
    <property type="taxonomic scope" value="Bacteria"/>
</dbReference>
<evidence type="ECO:0000256" key="7">
    <source>
        <dbReference type="ARBA" id="ARBA00023136"/>
    </source>
</evidence>
<keyword evidence="11" id="KW-1185">Reference proteome</keyword>
<evidence type="ECO:0000313" key="11">
    <source>
        <dbReference type="Proteomes" id="UP000003994"/>
    </source>
</evidence>
<dbReference type="PATRIC" id="fig|883077.3.peg.1202"/>
<dbReference type="PANTHER" id="PTHR21716">
    <property type="entry name" value="TRANSMEMBRANE PROTEIN"/>
    <property type="match status" value="1"/>
</dbReference>
<evidence type="ECO:0000256" key="3">
    <source>
        <dbReference type="ARBA" id="ARBA00022448"/>
    </source>
</evidence>
<feature type="compositionally biased region" description="Low complexity" evidence="8">
    <location>
        <begin position="436"/>
        <end position="448"/>
    </location>
</feature>
<dbReference type="HOGENOM" id="CLU_031275_3_2_11"/>
<dbReference type="RefSeq" id="WP_006681398.1">
    <property type="nucleotide sequence ID" value="NZ_JH815209.1"/>
</dbReference>
<dbReference type="EMBL" id="AGWQ01000007">
    <property type="protein sequence ID" value="EJZ85649.1"/>
    <property type="molecule type" value="Genomic_DNA"/>
</dbReference>
<dbReference type="Proteomes" id="UP000003994">
    <property type="component" value="Unassembled WGS sequence"/>
</dbReference>
<evidence type="ECO:0000256" key="2">
    <source>
        <dbReference type="ARBA" id="ARBA00009773"/>
    </source>
</evidence>
<dbReference type="GO" id="GO:0005886">
    <property type="term" value="C:plasma membrane"/>
    <property type="evidence" value="ECO:0007669"/>
    <property type="project" value="UniProtKB-SubCell"/>
</dbReference>
<gene>
    <name evidence="10" type="ORF">HMPREF9241_01193</name>
</gene>
<keyword evidence="7 9" id="KW-0472">Membrane</keyword>
<evidence type="ECO:0000313" key="10">
    <source>
        <dbReference type="EMBL" id="EJZ85649.1"/>
    </source>
</evidence>
<keyword evidence="4" id="KW-1003">Cell membrane</keyword>
<keyword evidence="5 9" id="KW-0812">Transmembrane</keyword>
<feature type="transmembrane region" description="Helical" evidence="9">
    <location>
        <begin position="351"/>
        <end position="370"/>
    </location>
</feature>
<dbReference type="PANTHER" id="PTHR21716:SF53">
    <property type="entry name" value="PERMEASE PERM-RELATED"/>
    <property type="match status" value="1"/>
</dbReference>
<dbReference type="AlphaFoldDB" id="K0Z0S8"/>
<comment type="subcellular location">
    <subcellularLocation>
        <location evidence="1">Cell membrane</location>
        <topology evidence="1">Multi-pass membrane protein</topology>
    </subcellularLocation>
</comment>